<name>A0A285N3A3_9AQUI</name>
<dbReference type="AlphaFoldDB" id="A0A285N3A3"/>
<feature type="transmembrane region" description="Helical" evidence="1">
    <location>
        <begin position="88"/>
        <end position="104"/>
    </location>
</feature>
<proteinExistence type="predicted"/>
<dbReference type="OrthoDB" id="948134at2"/>
<dbReference type="RefSeq" id="WP_096999682.1">
    <property type="nucleotide sequence ID" value="NZ_OBEI01000001.1"/>
</dbReference>
<protein>
    <submittedName>
        <fullName evidence="3">Membrane protein DedA, SNARE-associated domain</fullName>
    </submittedName>
</protein>
<dbReference type="GO" id="GO:0005886">
    <property type="term" value="C:plasma membrane"/>
    <property type="evidence" value="ECO:0007669"/>
    <property type="project" value="TreeGrafter"/>
</dbReference>
<feature type="transmembrane region" description="Helical" evidence="1">
    <location>
        <begin position="159"/>
        <end position="178"/>
    </location>
</feature>
<feature type="transmembrane region" description="Helical" evidence="1">
    <location>
        <begin position="124"/>
        <end position="147"/>
    </location>
</feature>
<dbReference type="Pfam" id="PF09335">
    <property type="entry name" value="VTT_dom"/>
    <property type="match status" value="1"/>
</dbReference>
<dbReference type="InterPro" id="IPR032816">
    <property type="entry name" value="VTT_dom"/>
</dbReference>
<dbReference type="EMBL" id="OBEI01000001">
    <property type="protein sequence ID" value="SNZ03909.1"/>
    <property type="molecule type" value="Genomic_DNA"/>
</dbReference>
<evidence type="ECO:0000313" key="3">
    <source>
        <dbReference type="EMBL" id="SNZ03909.1"/>
    </source>
</evidence>
<dbReference type="Proteomes" id="UP000219036">
    <property type="component" value="Unassembled WGS sequence"/>
</dbReference>
<evidence type="ECO:0000313" key="4">
    <source>
        <dbReference type="Proteomes" id="UP000219036"/>
    </source>
</evidence>
<evidence type="ECO:0000259" key="2">
    <source>
        <dbReference type="Pfam" id="PF09335"/>
    </source>
</evidence>
<accession>A0A285N3A3</accession>
<keyword evidence="4" id="KW-1185">Reference proteome</keyword>
<dbReference type="PANTHER" id="PTHR42709:SF2">
    <property type="entry name" value="INNER MEMBRANE PROTEIN YOHD"/>
    <property type="match status" value="1"/>
</dbReference>
<feature type="transmembrane region" description="Helical" evidence="1">
    <location>
        <begin position="12"/>
        <end position="37"/>
    </location>
</feature>
<organism evidence="3 4">
    <name type="scientific">Persephonella hydrogeniphila</name>
    <dbReference type="NCBI Taxonomy" id="198703"/>
    <lineage>
        <taxon>Bacteria</taxon>
        <taxon>Pseudomonadati</taxon>
        <taxon>Aquificota</taxon>
        <taxon>Aquificia</taxon>
        <taxon>Aquificales</taxon>
        <taxon>Hydrogenothermaceae</taxon>
        <taxon>Persephonella</taxon>
    </lineage>
</organism>
<gene>
    <name evidence="3" type="ORF">SAMN06265182_0504</name>
</gene>
<keyword evidence="1" id="KW-1133">Transmembrane helix</keyword>
<feature type="domain" description="VTT" evidence="2">
    <location>
        <begin position="24"/>
        <end position="144"/>
    </location>
</feature>
<feature type="transmembrane region" description="Helical" evidence="1">
    <location>
        <begin position="43"/>
        <end position="67"/>
    </location>
</feature>
<sequence length="188" mass="22253">MESLEQFLQNYGYIAVFVGTFLEGELFLLIVGFFIKLKLLNPYISLIAAMAGAFLHEIIYFFVGRWKGRQILLRNRHTRKEYMRAKRLLHRYGILSIFIIRFLYGMRMIPMMLMGATGFGTWKFIFFNLISLFFWAIIYLSVGYFFGKAAEHFFGEAKEYYFIAVAVIVLFLFFVLVYPKILDKLKKD</sequence>
<dbReference type="InterPro" id="IPR051311">
    <property type="entry name" value="DedA_domain"/>
</dbReference>
<evidence type="ECO:0000256" key="1">
    <source>
        <dbReference type="SAM" id="Phobius"/>
    </source>
</evidence>
<reference evidence="4" key="1">
    <citation type="submission" date="2017-09" db="EMBL/GenBank/DDBJ databases">
        <authorList>
            <person name="Varghese N."/>
            <person name="Submissions S."/>
        </authorList>
    </citation>
    <scope>NUCLEOTIDE SEQUENCE [LARGE SCALE GENOMIC DNA]</scope>
    <source>
        <strain evidence="4">DSM 15103</strain>
    </source>
</reference>
<dbReference type="PANTHER" id="PTHR42709">
    <property type="entry name" value="ALKALINE PHOSPHATASE LIKE PROTEIN"/>
    <property type="match status" value="1"/>
</dbReference>
<keyword evidence="1" id="KW-0812">Transmembrane</keyword>
<keyword evidence="1" id="KW-0472">Membrane</keyword>